<sequence length="130" mass="14401">MTMSNLRCDMCDRLLPGLIPGTGDMPGSGVRFSYHPGDPGMRDDSGLLCSECWSAWTGGLGEPTPRVCAVCRTPVARTSSLFVSRIDDRQTWQFCAPHAAELLNRLRTVEPKFDPASFRLPLDRSEKRSL</sequence>
<proteinExistence type="predicted"/>
<dbReference type="EMBL" id="BAHC01000118">
    <property type="protein sequence ID" value="GAB90796.1"/>
    <property type="molecule type" value="Genomic_DNA"/>
</dbReference>
<reference evidence="1 2" key="1">
    <citation type="submission" date="2012-08" db="EMBL/GenBank/DDBJ databases">
        <title>Whole genome shotgun sequence of Gordonia rhizosphera NBRC 16068.</title>
        <authorList>
            <person name="Takarada H."/>
            <person name="Isaki S."/>
            <person name="Hosoyama A."/>
            <person name="Tsuchikane K."/>
            <person name="Katsumata H."/>
            <person name="Baba S."/>
            <person name="Ohji S."/>
            <person name="Yamazaki S."/>
            <person name="Fujita N."/>
        </authorList>
    </citation>
    <scope>NUCLEOTIDE SEQUENCE [LARGE SCALE GENOMIC DNA]</scope>
    <source>
        <strain evidence="1 2">NBRC 16068</strain>
    </source>
</reference>
<keyword evidence="2" id="KW-1185">Reference proteome</keyword>
<comment type="caution">
    <text evidence="1">The sequence shown here is derived from an EMBL/GenBank/DDBJ whole genome shotgun (WGS) entry which is preliminary data.</text>
</comment>
<dbReference type="OrthoDB" id="4773066at2"/>
<gene>
    <name evidence="1" type="ORF">GORHZ_118_00120</name>
</gene>
<dbReference type="Proteomes" id="UP000008363">
    <property type="component" value="Unassembled WGS sequence"/>
</dbReference>
<dbReference type="AlphaFoldDB" id="K6WAP6"/>
<evidence type="ECO:0000313" key="1">
    <source>
        <dbReference type="EMBL" id="GAB90796.1"/>
    </source>
</evidence>
<evidence type="ECO:0000313" key="2">
    <source>
        <dbReference type="Proteomes" id="UP000008363"/>
    </source>
</evidence>
<name>K6WAP6_9ACTN</name>
<protein>
    <submittedName>
        <fullName evidence="1">Uncharacterized protein</fullName>
    </submittedName>
</protein>
<accession>K6WAP6</accession>
<dbReference type="STRING" id="1108045.GORHZ_118_00120"/>
<organism evidence="1 2">
    <name type="scientific">Gordonia rhizosphera NBRC 16068</name>
    <dbReference type="NCBI Taxonomy" id="1108045"/>
    <lineage>
        <taxon>Bacteria</taxon>
        <taxon>Bacillati</taxon>
        <taxon>Actinomycetota</taxon>
        <taxon>Actinomycetes</taxon>
        <taxon>Mycobacteriales</taxon>
        <taxon>Gordoniaceae</taxon>
        <taxon>Gordonia</taxon>
    </lineage>
</organism>